<dbReference type="AlphaFoldDB" id="A0A9W9J588"/>
<evidence type="ECO:0000256" key="3">
    <source>
        <dbReference type="ARBA" id="ARBA00022692"/>
    </source>
</evidence>
<evidence type="ECO:0000256" key="5">
    <source>
        <dbReference type="ARBA" id="ARBA00023136"/>
    </source>
</evidence>
<reference evidence="7" key="1">
    <citation type="submission" date="2022-12" db="EMBL/GenBank/DDBJ databases">
        <authorList>
            <person name="Petersen C."/>
        </authorList>
    </citation>
    <scope>NUCLEOTIDE SEQUENCE</scope>
    <source>
        <strain evidence="7">IBT 15544</strain>
    </source>
</reference>
<evidence type="ECO:0000256" key="2">
    <source>
        <dbReference type="ARBA" id="ARBA00022448"/>
    </source>
</evidence>
<dbReference type="PANTHER" id="PTHR43791:SF92">
    <property type="entry name" value="AGL026WP"/>
    <property type="match status" value="1"/>
</dbReference>
<keyword evidence="2" id="KW-0813">Transport</keyword>
<dbReference type="Proteomes" id="UP001150904">
    <property type="component" value="Unassembled WGS sequence"/>
</dbReference>
<sequence length="68" mass="7554">MSGMNGKGGLPAWRWLCIIEGAATIPIDLVAMFILPDYSAITKWLTDKGRNVTHWQWLGIVILVIVTT</sequence>
<protein>
    <submittedName>
        <fullName evidence="7">Uncharacterized protein</fullName>
    </submittedName>
</protein>
<dbReference type="GeneID" id="83183937"/>
<evidence type="ECO:0000256" key="1">
    <source>
        <dbReference type="ARBA" id="ARBA00004141"/>
    </source>
</evidence>
<dbReference type="RefSeq" id="XP_058303535.1">
    <property type="nucleotide sequence ID" value="XM_058456636.1"/>
</dbReference>
<dbReference type="OrthoDB" id="2962993at2759"/>
<feature type="transmembrane region" description="Helical" evidence="6">
    <location>
        <begin position="12"/>
        <end position="35"/>
    </location>
</feature>
<reference evidence="7" key="2">
    <citation type="journal article" date="2023" name="IMA Fungus">
        <title>Comparative genomic study of the Penicillium genus elucidates a diverse pangenome and 15 lateral gene transfer events.</title>
        <authorList>
            <person name="Petersen C."/>
            <person name="Sorensen T."/>
            <person name="Nielsen M.R."/>
            <person name="Sondergaard T.E."/>
            <person name="Sorensen J.L."/>
            <person name="Fitzpatrick D.A."/>
            <person name="Frisvad J.C."/>
            <person name="Nielsen K.L."/>
        </authorList>
    </citation>
    <scope>NUCLEOTIDE SEQUENCE</scope>
    <source>
        <strain evidence="7">IBT 15544</strain>
    </source>
</reference>
<keyword evidence="4 6" id="KW-1133">Transmembrane helix</keyword>
<evidence type="ECO:0000313" key="7">
    <source>
        <dbReference type="EMBL" id="KAJ5190595.1"/>
    </source>
</evidence>
<dbReference type="GO" id="GO:0022857">
    <property type="term" value="F:transmembrane transporter activity"/>
    <property type="evidence" value="ECO:0007669"/>
    <property type="project" value="TreeGrafter"/>
</dbReference>
<proteinExistence type="predicted"/>
<dbReference type="PANTHER" id="PTHR43791">
    <property type="entry name" value="PERMEASE-RELATED"/>
    <property type="match status" value="1"/>
</dbReference>
<keyword evidence="5 6" id="KW-0472">Membrane</keyword>
<name>A0A9W9J588_9EURO</name>
<comment type="caution">
    <text evidence="7">The sequence shown here is derived from an EMBL/GenBank/DDBJ whole genome shotgun (WGS) entry which is preliminary data.</text>
</comment>
<gene>
    <name evidence="7" type="ORF">N7498_009580</name>
</gene>
<dbReference type="EMBL" id="JAPQKR010000016">
    <property type="protein sequence ID" value="KAJ5190595.1"/>
    <property type="molecule type" value="Genomic_DNA"/>
</dbReference>
<evidence type="ECO:0000313" key="8">
    <source>
        <dbReference type="Proteomes" id="UP001150904"/>
    </source>
</evidence>
<comment type="subcellular location">
    <subcellularLocation>
        <location evidence="1">Membrane</location>
        <topology evidence="1">Multi-pass membrane protein</topology>
    </subcellularLocation>
</comment>
<organism evidence="7 8">
    <name type="scientific">Penicillium cinerascens</name>
    <dbReference type="NCBI Taxonomy" id="70096"/>
    <lineage>
        <taxon>Eukaryota</taxon>
        <taxon>Fungi</taxon>
        <taxon>Dikarya</taxon>
        <taxon>Ascomycota</taxon>
        <taxon>Pezizomycotina</taxon>
        <taxon>Eurotiomycetes</taxon>
        <taxon>Eurotiomycetidae</taxon>
        <taxon>Eurotiales</taxon>
        <taxon>Aspergillaceae</taxon>
        <taxon>Penicillium</taxon>
    </lineage>
</organism>
<accession>A0A9W9J588</accession>
<keyword evidence="8" id="KW-1185">Reference proteome</keyword>
<keyword evidence="3 6" id="KW-0812">Transmembrane</keyword>
<evidence type="ECO:0000256" key="6">
    <source>
        <dbReference type="SAM" id="Phobius"/>
    </source>
</evidence>
<evidence type="ECO:0000256" key="4">
    <source>
        <dbReference type="ARBA" id="ARBA00022989"/>
    </source>
</evidence>
<dbReference type="GO" id="GO:0016020">
    <property type="term" value="C:membrane"/>
    <property type="evidence" value="ECO:0007669"/>
    <property type="project" value="UniProtKB-SubCell"/>
</dbReference>